<dbReference type="Pfam" id="PF04295">
    <property type="entry name" value="GD_AH_second"/>
    <property type="match status" value="1"/>
</dbReference>
<protein>
    <submittedName>
        <fullName evidence="4">Altronate dehydratase family protein</fullName>
    </submittedName>
</protein>
<dbReference type="InterPro" id="IPR048332">
    <property type="entry name" value="GD_AH_C"/>
</dbReference>
<dbReference type="InterPro" id="IPR007392">
    <property type="entry name" value="GD_AH_second"/>
</dbReference>
<dbReference type="InterPro" id="IPR052172">
    <property type="entry name" value="UxaA_altronate/galactarate_dh"/>
</dbReference>
<dbReference type="AlphaFoldDB" id="A0AAE3MEG9"/>
<evidence type="ECO:0000313" key="4">
    <source>
        <dbReference type="EMBL" id="MCW3806314.1"/>
    </source>
</evidence>
<proteinExistence type="inferred from homology"/>
<keyword evidence="5" id="KW-1185">Reference proteome</keyword>
<sequence length="502" mass="54887">MKYLHIQPGDNVVVALEPVSKGTCFEVDGNNITVLSDIPQAHKIAIAPIKIGEPVLKYGSSIGVARENISVGSHVHVHNTKTGLGDILEYCYEPVSCDVEVKLEEKSFQGYERANGEVGIRNELWIIPTVGCVNGVSETIAKKFTEQCMKSGIFFDELENFDGIYTFPHNYGCSQMGDDHINTRETLRNIVQHPNAGAVLVIGLGCENNQVSAFKEALGEYDASRIKFITTQELKDEVLTGVGIVSELFETMKTDCRTEQPLSKLRLGLECGGSDGFSGITANPMLGKVSDYVIHYGGTSVLTEVPEMFGAETILMNRCESKEVFQKTVDMINDFKNYYKRHNQVIYENPSPGNKNGGITTLEDKSLGCTMKAGNSKVKDVLKHTERIKTSGLNLISAPGNDLVATTTLGMCGCQMVLFTTGRGTPFGGFIPTVKIATNSQLANHKENWIDFNAGKLVEGVSMEDLSNEFIDFVLDVASGTKTRNEINGYREIAIFKSGVTL</sequence>
<dbReference type="PANTHER" id="PTHR30536">
    <property type="entry name" value="ALTRONATE/GALACTARATE DEHYDRATASE"/>
    <property type="match status" value="1"/>
</dbReference>
<dbReference type="SMART" id="SM00858">
    <property type="entry name" value="SAF"/>
    <property type="match status" value="1"/>
</dbReference>
<accession>A0AAE3MEG9</accession>
<dbReference type="Pfam" id="PF08666">
    <property type="entry name" value="SAF"/>
    <property type="match status" value="1"/>
</dbReference>
<dbReference type="PANTHER" id="PTHR30536:SF5">
    <property type="entry name" value="ALTRONATE DEHYDRATASE"/>
    <property type="match status" value="1"/>
</dbReference>
<dbReference type="GO" id="GO:0019698">
    <property type="term" value="P:D-galacturonate catabolic process"/>
    <property type="evidence" value="ECO:0007669"/>
    <property type="project" value="TreeGrafter"/>
</dbReference>
<dbReference type="Pfam" id="PF20629">
    <property type="entry name" value="GD_AH_C"/>
    <property type="match status" value="1"/>
</dbReference>
<feature type="domain" description="SAF" evidence="3">
    <location>
        <begin position="10"/>
        <end position="81"/>
    </location>
</feature>
<name>A0AAE3MEG9_9BACT</name>
<dbReference type="InterPro" id="IPR013974">
    <property type="entry name" value="SAF"/>
</dbReference>
<evidence type="ECO:0000256" key="1">
    <source>
        <dbReference type="ARBA" id="ARBA00010986"/>
    </source>
</evidence>
<evidence type="ECO:0000313" key="5">
    <source>
        <dbReference type="Proteomes" id="UP001207408"/>
    </source>
</evidence>
<keyword evidence="2" id="KW-0456">Lyase</keyword>
<dbReference type="Proteomes" id="UP001207408">
    <property type="component" value="Unassembled WGS sequence"/>
</dbReference>
<comment type="caution">
    <text evidence="4">The sequence shown here is derived from an EMBL/GenBank/DDBJ whole genome shotgun (WGS) entry which is preliminary data.</text>
</comment>
<dbReference type="CDD" id="cd11613">
    <property type="entry name" value="SAF_AH_GD"/>
    <property type="match status" value="1"/>
</dbReference>
<comment type="similarity">
    <text evidence="1">Belongs to the UxaA family.</text>
</comment>
<evidence type="ECO:0000256" key="2">
    <source>
        <dbReference type="ARBA" id="ARBA00023239"/>
    </source>
</evidence>
<dbReference type="RefSeq" id="WP_301199686.1">
    <property type="nucleotide sequence ID" value="NZ_JAPDPI010000022.1"/>
</dbReference>
<gene>
    <name evidence="4" type="ORF">OM074_11820</name>
</gene>
<dbReference type="EMBL" id="JAPDPI010000022">
    <property type="protein sequence ID" value="MCW3806314.1"/>
    <property type="molecule type" value="Genomic_DNA"/>
</dbReference>
<reference evidence="4" key="1">
    <citation type="submission" date="2022-10" db="EMBL/GenBank/DDBJ databases">
        <authorList>
            <person name="Yu W.X."/>
        </authorList>
    </citation>
    <scope>NUCLEOTIDE SEQUENCE</scope>
    <source>
        <strain evidence="4">D04</strain>
    </source>
</reference>
<evidence type="ECO:0000259" key="3">
    <source>
        <dbReference type="SMART" id="SM00858"/>
    </source>
</evidence>
<organism evidence="4 5">
    <name type="scientific">Plebeiibacterium marinum</name>
    <dbReference type="NCBI Taxonomy" id="2992111"/>
    <lineage>
        <taxon>Bacteria</taxon>
        <taxon>Pseudomonadati</taxon>
        <taxon>Bacteroidota</taxon>
        <taxon>Bacteroidia</taxon>
        <taxon>Marinilabiliales</taxon>
        <taxon>Marinilabiliaceae</taxon>
        <taxon>Plebeiibacterium</taxon>
    </lineage>
</organism>
<dbReference type="GO" id="GO:0016829">
    <property type="term" value="F:lyase activity"/>
    <property type="evidence" value="ECO:0007669"/>
    <property type="project" value="UniProtKB-KW"/>
</dbReference>
<dbReference type="Gene3D" id="2.30.130.110">
    <property type="match status" value="1"/>
</dbReference>
<dbReference type="InterPro" id="IPR044144">
    <property type="entry name" value="SAF_UxaA/GarD"/>
</dbReference>